<dbReference type="SUPFAM" id="SSF53850">
    <property type="entry name" value="Periplasmic binding protein-like II"/>
    <property type="match status" value="1"/>
</dbReference>
<dbReference type="PANTHER" id="PTHR30570">
    <property type="entry name" value="PERIPLASMIC PHOSPHATE BINDING COMPONENT OF PHOSPHATE ABC TRANSPORTER"/>
    <property type="match status" value="1"/>
</dbReference>
<feature type="signal peptide" evidence="3">
    <location>
        <begin position="1"/>
        <end position="20"/>
    </location>
</feature>
<dbReference type="AlphaFoldDB" id="A0A857J9C4"/>
<dbReference type="KEGG" id="xyk:GT347_21570"/>
<evidence type="ECO:0000313" key="5">
    <source>
        <dbReference type="EMBL" id="QHJ00338.1"/>
    </source>
</evidence>
<feature type="region of interest" description="Disordered" evidence="2">
    <location>
        <begin position="310"/>
        <end position="340"/>
    </location>
</feature>
<evidence type="ECO:0000256" key="1">
    <source>
        <dbReference type="ARBA" id="ARBA00022729"/>
    </source>
</evidence>
<evidence type="ECO:0000256" key="3">
    <source>
        <dbReference type="SAM" id="SignalP"/>
    </source>
</evidence>
<dbReference type="Proteomes" id="UP000464787">
    <property type="component" value="Chromosome"/>
</dbReference>
<organism evidence="5 6">
    <name type="scientific">Xylophilus rhododendri</name>
    <dbReference type="NCBI Taxonomy" id="2697032"/>
    <lineage>
        <taxon>Bacteria</taxon>
        <taxon>Pseudomonadati</taxon>
        <taxon>Pseudomonadota</taxon>
        <taxon>Betaproteobacteria</taxon>
        <taxon>Burkholderiales</taxon>
        <taxon>Xylophilus</taxon>
    </lineage>
</organism>
<keyword evidence="1 3" id="KW-0732">Signal</keyword>
<dbReference type="EMBL" id="CP047650">
    <property type="protein sequence ID" value="QHJ00338.1"/>
    <property type="molecule type" value="Genomic_DNA"/>
</dbReference>
<proteinExistence type="predicted"/>
<feature type="chain" id="PRO_5032504738" evidence="3">
    <location>
        <begin position="21"/>
        <end position="340"/>
    </location>
</feature>
<dbReference type="InterPro" id="IPR024370">
    <property type="entry name" value="PBP_domain"/>
</dbReference>
<feature type="compositionally biased region" description="Basic and acidic residues" evidence="2">
    <location>
        <begin position="326"/>
        <end position="340"/>
    </location>
</feature>
<keyword evidence="6" id="KW-1185">Reference proteome</keyword>
<evidence type="ECO:0000259" key="4">
    <source>
        <dbReference type="Pfam" id="PF12849"/>
    </source>
</evidence>
<reference evidence="5 6" key="1">
    <citation type="submission" date="2020-01" db="EMBL/GenBank/DDBJ databases">
        <title>Genome sequencing of strain KACC 21265.</title>
        <authorList>
            <person name="Heo J."/>
            <person name="Kim S.-J."/>
            <person name="Kim J.-S."/>
            <person name="Hong S.-B."/>
            <person name="Kwon S.-W."/>
        </authorList>
    </citation>
    <scope>NUCLEOTIDE SEQUENCE [LARGE SCALE GENOMIC DNA]</scope>
    <source>
        <strain evidence="5 6">KACC 21265</strain>
    </source>
</reference>
<dbReference type="RefSeq" id="WP_160554148.1">
    <property type="nucleotide sequence ID" value="NZ_CP047650.1"/>
</dbReference>
<feature type="domain" description="PBP" evidence="4">
    <location>
        <begin position="36"/>
        <end position="295"/>
    </location>
</feature>
<protein>
    <submittedName>
        <fullName evidence="5">Phosphate-binding protein</fullName>
    </submittedName>
</protein>
<evidence type="ECO:0000313" key="6">
    <source>
        <dbReference type="Proteomes" id="UP000464787"/>
    </source>
</evidence>
<gene>
    <name evidence="5" type="ORF">GT347_21570</name>
</gene>
<dbReference type="PANTHER" id="PTHR30570:SF6">
    <property type="entry name" value="PHOSPHATE-BINDING PROTEIN PSTS"/>
    <property type="match status" value="1"/>
</dbReference>
<dbReference type="InterPro" id="IPR050811">
    <property type="entry name" value="Phosphate_ABC_transporter"/>
</dbReference>
<evidence type="ECO:0000256" key="2">
    <source>
        <dbReference type="SAM" id="MobiDB-lite"/>
    </source>
</evidence>
<dbReference type="Pfam" id="PF12849">
    <property type="entry name" value="PBP_like_2"/>
    <property type="match status" value="1"/>
</dbReference>
<name>A0A857J9C4_9BURK</name>
<dbReference type="Gene3D" id="3.40.190.10">
    <property type="entry name" value="Periplasmic binding protein-like II"/>
    <property type="match status" value="2"/>
</dbReference>
<accession>A0A857J9C4</accession>
<sequence>MKTLRALCLAGLGLASGLHAQTLFQPPADASWVLPDGSVSIVGNDGMETLVQDLNRLYADTHPGVRFRVNMNGSSTGMPALTAGATPFAPMSRDIWPIDRSAFVQTFGYAPVAIRIGYNGHGPRAPEKTPPAVYVNQANPLPGLTLQQLARVFTAGQDGGDVSRWSQLGMQGEWAQRRIHVYGLRDDGGFATSLRLQRFGGLPFSPRYEALDSREAVIRAVAADPFGIGLLGWIDASATSKDVRVLPLAAAPGQAFHGPSYEEVHAGLYPLSAPLQLVVNRRPGEPLPAFVLEYLRLALSDAGQALVERQKDSEEGYVPLSPADLSAERHKLEKLHRQDG</sequence>